<dbReference type="RefSeq" id="WP_004563372.1">
    <property type="nucleotide sequence ID" value="NZ_CALYNE010000081.1"/>
</dbReference>
<protein>
    <submittedName>
        <fullName evidence="1">Uncharacterized protein</fullName>
    </submittedName>
</protein>
<evidence type="ECO:0000313" key="1">
    <source>
        <dbReference type="EMBL" id="MPQ34967.1"/>
    </source>
</evidence>
<reference evidence="1 2" key="1">
    <citation type="submission" date="2019-10" db="EMBL/GenBank/DDBJ databases">
        <title>Genome Sequencing and assembly of Lactobacillus fermentum I2, a lactic acid bacteria.</title>
        <authorList>
            <person name="Lopes L.S."/>
            <person name="Persinoti G.F."/>
            <person name="Riano-Pachon D.M."/>
            <person name="Labate C.A."/>
        </authorList>
    </citation>
    <scope>NUCLEOTIDE SEQUENCE [LARGE SCALE GENOMIC DNA]</scope>
    <source>
        <strain evidence="1 2">I2</strain>
    </source>
</reference>
<comment type="caution">
    <text evidence="1">The sequence shown here is derived from an EMBL/GenBank/DDBJ whole genome shotgun (WGS) entry which is preliminary data.</text>
</comment>
<dbReference type="GeneID" id="83715023"/>
<accession>A0A2M8MP92</accession>
<dbReference type="AlphaFoldDB" id="A0A2M8MP92"/>
<name>A0A2M8MP92_LIMFE</name>
<dbReference type="OrthoDB" id="9812571at2"/>
<gene>
    <name evidence="1" type="ORF">GC247_03390</name>
</gene>
<proteinExistence type="predicted"/>
<sequence>MTVFDRLHQGEHIDIRDADYQREVHGEINRLAQRLQGELDRFFSFMDLGKEKERLLKRLVDSARSGVAIA</sequence>
<evidence type="ECO:0000313" key="2">
    <source>
        <dbReference type="Proteomes" id="UP000466799"/>
    </source>
</evidence>
<dbReference type="EMBL" id="WHJL01000018">
    <property type="protein sequence ID" value="MPQ34967.1"/>
    <property type="molecule type" value="Genomic_DNA"/>
</dbReference>
<organism evidence="1 2">
    <name type="scientific">Limosilactobacillus fermentum</name>
    <name type="common">Lactobacillus fermentum</name>
    <dbReference type="NCBI Taxonomy" id="1613"/>
    <lineage>
        <taxon>Bacteria</taxon>
        <taxon>Bacillati</taxon>
        <taxon>Bacillota</taxon>
        <taxon>Bacilli</taxon>
        <taxon>Lactobacillales</taxon>
        <taxon>Lactobacillaceae</taxon>
        <taxon>Limosilactobacillus</taxon>
    </lineage>
</organism>
<dbReference type="Proteomes" id="UP000466799">
    <property type="component" value="Unassembled WGS sequence"/>
</dbReference>